<protein>
    <recommendedName>
        <fullName evidence="4">NfeD family protein</fullName>
    </recommendedName>
</protein>
<comment type="caution">
    <text evidence="2">The sequence shown here is derived from an EMBL/GenBank/DDBJ whole genome shotgun (WGS) entry which is preliminary data.</text>
</comment>
<evidence type="ECO:0000313" key="3">
    <source>
        <dbReference type="Proteomes" id="UP001198571"/>
    </source>
</evidence>
<organism evidence="2 3">
    <name type="scientific">Pseudogemmobacter faecipullorum</name>
    <dbReference type="NCBI Taxonomy" id="2755041"/>
    <lineage>
        <taxon>Bacteria</taxon>
        <taxon>Pseudomonadati</taxon>
        <taxon>Pseudomonadota</taxon>
        <taxon>Alphaproteobacteria</taxon>
        <taxon>Rhodobacterales</taxon>
        <taxon>Paracoccaceae</taxon>
        <taxon>Pseudogemmobacter</taxon>
    </lineage>
</organism>
<gene>
    <name evidence="2" type="ORF">H0485_02225</name>
</gene>
<dbReference type="EMBL" id="JACDXX010000002">
    <property type="protein sequence ID" value="MCB5408825.1"/>
    <property type="molecule type" value="Genomic_DNA"/>
</dbReference>
<keyword evidence="1" id="KW-0812">Transmembrane</keyword>
<reference evidence="2 3" key="1">
    <citation type="submission" date="2020-07" db="EMBL/GenBank/DDBJ databases">
        <title>Pseudogemmobacter sp. nov., isolated from poultry manure in Taiwan.</title>
        <authorList>
            <person name="Lin S.-Y."/>
            <person name="Tang Y.-S."/>
            <person name="Young C.-C."/>
        </authorList>
    </citation>
    <scope>NUCLEOTIDE SEQUENCE [LARGE SCALE GENOMIC DNA]</scope>
    <source>
        <strain evidence="2 3">CC-YST710</strain>
    </source>
</reference>
<sequence length="92" mass="9951">MDPLWGNGWIWMAGGVVLGIIEVIAPGFFFLGFAIGALLTGLLLLIGLTPGLPVLLLVFALLSLIAWGLVRRLAGKREGQVKIWDRDINDNP</sequence>
<feature type="transmembrane region" description="Helical" evidence="1">
    <location>
        <begin position="52"/>
        <end position="70"/>
    </location>
</feature>
<evidence type="ECO:0000313" key="2">
    <source>
        <dbReference type="EMBL" id="MCB5408825.1"/>
    </source>
</evidence>
<keyword evidence="3" id="KW-1185">Reference proteome</keyword>
<dbReference type="Proteomes" id="UP001198571">
    <property type="component" value="Unassembled WGS sequence"/>
</dbReference>
<evidence type="ECO:0008006" key="4">
    <source>
        <dbReference type="Google" id="ProtNLM"/>
    </source>
</evidence>
<name>A0ABS8CI47_9RHOB</name>
<keyword evidence="1" id="KW-0472">Membrane</keyword>
<evidence type="ECO:0000256" key="1">
    <source>
        <dbReference type="SAM" id="Phobius"/>
    </source>
</evidence>
<accession>A0ABS8CI47</accession>
<keyword evidence="1" id="KW-1133">Transmembrane helix</keyword>
<proteinExistence type="predicted"/>
<dbReference type="RefSeq" id="WP_226933728.1">
    <property type="nucleotide sequence ID" value="NZ_JACDXX010000002.1"/>
</dbReference>